<protein>
    <submittedName>
        <fullName evidence="3">Surface antigen</fullName>
    </submittedName>
</protein>
<accession>A0A1I4DC70</accession>
<evidence type="ECO:0000313" key="4">
    <source>
        <dbReference type="Proteomes" id="UP000199598"/>
    </source>
</evidence>
<evidence type="ECO:0000259" key="2">
    <source>
        <dbReference type="Pfam" id="PF16998"/>
    </source>
</evidence>
<gene>
    <name evidence="3" type="ORF">SAMN04488518_111118</name>
</gene>
<dbReference type="PROSITE" id="PS51257">
    <property type="entry name" value="PROKAR_LIPOPROTEIN"/>
    <property type="match status" value="1"/>
</dbReference>
<reference evidence="3 4" key="1">
    <citation type="submission" date="2016-10" db="EMBL/GenBank/DDBJ databases">
        <authorList>
            <person name="Varghese N."/>
            <person name="Submissions S."/>
        </authorList>
    </citation>
    <scope>NUCLEOTIDE SEQUENCE [LARGE SCALE GENOMIC DNA]</scope>
    <source>
        <strain evidence="3 4">DSM 16392</strain>
    </source>
</reference>
<keyword evidence="1" id="KW-0732">Signal</keyword>
<dbReference type="Pfam" id="PF16998">
    <property type="entry name" value="17kDa_Anti_2"/>
    <property type="match status" value="1"/>
</dbReference>
<keyword evidence="4" id="KW-1185">Reference proteome</keyword>
<evidence type="ECO:0000256" key="1">
    <source>
        <dbReference type="SAM" id="SignalP"/>
    </source>
</evidence>
<feature type="chain" id="PRO_5045939191" evidence="1">
    <location>
        <begin position="24"/>
        <end position="152"/>
    </location>
</feature>
<feature type="domain" description="Surface antigen" evidence="2">
    <location>
        <begin position="70"/>
        <end position="148"/>
    </location>
</feature>
<sequence>MLVRNWKKLMVLPVVVGGLASCATSDHVTSAQTDASSSSIFGFWSSDSEQNAAAQAAIDSATEGELKQLLRSGDLDTVYKAQSKALNASDAGNKVVWRNRFSGAQGTAKSGPVYYVNDRRCRDFQHTIAYDEKTQVIKGAACKDGERWAALN</sequence>
<evidence type="ECO:0000313" key="3">
    <source>
        <dbReference type="EMBL" id="SFK91082.1"/>
    </source>
</evidence>
<dbReference type="EMBL" id="FOSK01000011">
    <property type="protein sequence ID" value="SFK91082.1"/>
    <property type="molecule type" value="Genomic_DNA"/>
</dbReference>
<proteinExistence type="predicted"/>
<feature type="signal peptide" evidence="1">
    <location>
        <begin position="1"/>
        <end position="23"/>
    </location>
</feature>
<organism evidence="3 4">
    <name type="scientific">Pseudovibrio ascidiaceicola</name>
    <dbReference type="NCBI Taxonomy" id="285279"/>
    <lineage>
        <taxon>Bacteria</taxon>
        <taxon>Pseudomonadati</taxon>
        <taxon>Pseudomonadota</taxon>
        <taxon>Alphaproteobacteria</taxon>
        <taxon>Hyphomicrobiales</taxon>
        <taxon>Stappiaceae</taxon>
        <taxon>Pseudovibrio</taxon>
    </lineage>
</organism>
<dbReference type="Proteomes" id="UP000199598">
    <property type="component" value="Unassembled WGS sequence"/>
</dbReference>
<name>A0A1I4DC70_9HYPH</name>
<dbReference type="InterPro" id="IPR032635">
    <property type="entry name" value="Anti_2"/>
</dbReference>
<comment type="caution">
    <text evidence="3">The sequence shown here is derived from an EMBL/GenBank/DDBJ whole genome shotgun (WGS) entry which is preliminary data.</text>
</comment>